<dbReference type="eggNOG" id="COG2391">
    <property type="taxonomic scope" value="Bacteria"/>
</dbReference>
<keyword evidence="2" id="KW-0813">Transport</keyword>
<dbReference type="Proteomes" id="UP000215332">
    <property type="component" value="Chromosome 1"/>
</dbReference>
<evidence type="ECO:0000256" key="5">
    <source>
        <dbReference type="ARBA" id="ARBA00022692"/>
    </source>
</evidence>
<evidence type="ECO:0000256" key="6">
    <source>
        <dbReference type="ARBA" id="ARBA00022989"/>
    </source>
</evidence>
<feature type="transmembrane region" description="Helical" evidence="9">
    <location>
        <begin position="35"/>
        <end position="57"/>
    </location>
</feature>
<evidence type="ECO:0000256" key="3">
    <source>
        <dbReference type="ARBA" id="ARBA00022475"/>
    </source>
</evidence>
<dbReference type="AlphaFoldDB" id="A0A239W9B0"/>
<feature type="transmembrane region" description="Helical" evidence="9">
    <location>
        <begin position="315"/>
        <end position="333"/>
    </location>
</feature>
<organism evidence="10 11">
    <name type="scientific">Cutibacterium granulosum</name>
    <dbReference type="NCBI Taxonomy" id="33011"/>
    <lineage>
        <taxon>Bacteria</taxon>
        <taxon>Bacillati</taxon>
        <taxon>Actinomycetota</taxon>
        <taxon>Actinomycetes</taxon>
        <taxon>Propionibacteriales</taxon>
        <taxon>Propionibacteriaceae</taxon>
        <taxon>Cutibacterium</taxon>
    </lineage>
</organism>
<dbReference type="Pfam" id="PF04143">
    <property type="entry name" value="Sulf_transp"/>
    <property type="match status" value="1"/>
</dbReference>
<evidence type="ECO:0000313" key="10">
    <source>
        <dbReference type="EMBL" id="SNV30533.1"/>
    </source>
</evidence>
<accession>A0A239W9B0</accession>
<evidence type="ECO:0000256" key="1">
    <source>
        <dbReference type="ARBA" id="ARBA00004429"/>
    </source>
</evidence>
<feature type="transmembrane region" description="Helical" evidence="9">
    <location>
        <begin position="102"/>
        <end position="120"/>
    </location>
</feature>
<keyword evidence="4" id="KW-0997">Cell inner membrane</keyword>
<feature type="transmembrane region" description="Helical" evidence="9">
    <location>
        <begin position="140"/>
        <end position="165"/>
    </location>
</feature>
<dbReference type="PANTHER" id="PTHR30574:SF1">
    <property type="entry name" value="SULPHUR TRANSPORT DOMAIN-CONTAINING PROTEIN"/>
    <property type="match status" value="1"/>
</dbReference>
<proteinExistence type="inferred from homology"/>
<dbReference type="KEGG" id="cgrn:4412665_00433"/>
<feature type="transmembrane region" description="Helical" evidence="9">
    <location>
        <begin position="278"/>
        <end position="295"/>
    </location>
</feature>
<protein>
    <submittedName>
        <fullName evidence="10">Putative inner membrane protein</fullName>
    </submittedName>
</protein>
<evidence type="ECO:0000256" key="9">
    <source>
        <dbReference type="SAM" id="Phobius"/>
    </source>
</evidence>
<dbReference type="PANTHER" id="PTHR30574">
    <property type="entry name" value="INNER MEMBRANE PROTEIN YEDE"/>
    <property type="match status" value="1"/>
</dbReference>
<dbReference type="InterPro" id="IPR007272">
    <property type="entry name" value="Sulf_transp_TsuA/YedE"/>
</dbReference>
<keyword evidence="5 9" id="KW-0812">Transmembrane</keyword>
<evidence type="ECO:0000256" key="7">
    <source>
        <dbReference type="ARBA" id="ARBA00023136"/>
    </source>
</evidence>
<dbReference type="EMBL" id="LT906441">
    <property type="protein sequence ID" value="SNV30533.1"/>
    <property type="molecule type" value="Genomic_DNA"/>
</dbReference>
<evidence type="ECO:0000256" key="4">
    <source>
        <dbReference type="ARBA" id="ARBA00022519"/>
    </source>
</evidence>
<comment type="subcellular location">
    <subcellularLocation>
        <location evidence="1">Cell inner membrane</location>
        <topology evidence="1">Multi-pass membrane protein</topology>
    </subcellularLocation>
</comment>
<feature type="transmembrane region" description="Helical" evidence="9">
    <location>
        <begin position="243"/>
        <end position="266"/>
    </location>
</feature>
<evidence type="ECO:0000313" key="11">
    <source>
        <dbReference type="Proteomes" id="UP000215332"/>
    </source>
</evidence>
<gene>
    <name evidence="10" type="primary">yeeE</name>
    <name evidence="10" type="ORF">SAMEA4412665_00433</name>
</gene>
<evidence type="ECO:0000256" key="2">
    <source>
        <dbReference type="ARBA" id="ARBA00022448"/>
    </source>
</evidence>
<keyword evidence="3" id="KW-1003">Cell membrane</keyword>
<sequence length="356" mass="37247">MILTGLAVGVAFGFILQRGRFCVTNAFRNVWVARSGTWITACLLVIAVQAIGVTALTQLDLIHLSWGPLPWLGVIVGGLLFGVSIVLAGGCATGTWFRSGEGLVGSWIALIFYAIGAAAMKHGSLSGVNASVRSFTVPVTTIPALGISAWIPTVVLALVVGVLVWRQLRKPARKVATLPPERTGLAHWLFEAPWQPFLTATLISVIAIITYPLSEATGRHAGLGITTPTGNLLEWTVTGDTSYIDWGVLLVIGILVGSFIAAAASGEFRVRVPDSTQVVKSVVGGLGMGVGASWAGGCTIGNAMVETAQFSFQGWISFLFMFLGVGLGTKVFMLDATHRAPAAAELRTAVVTEGGS</sequence>
<keyword evidence="7 9" id="KW-0472">Membrane</keyword>
<dbReference type="GO" id="GO:0005886">
    <property type="term" value="C:plasma membrane"/>
    <property type="evidence" value="ECO:0007669"/>
    <property type="project" value="UniProtKB-SubCell"/>
</dbReference>
<keyword evidence="6 9" id="KW-1133">Transmembrane helix</keyword>
<reference evidence="10 11" key="1">
    <citation type="submission" date="2017-06" db="EMBL/GenBank/DDBJ databases">
        <authorList>
            <consortium name="Pathogen Informatics"/>
        </authorList>
    </citation>
    <scope>NUCLEOTIDE SEQUENCE [LARGE SCALE GENOMIC DNA]</scope>
    <source>
        <strain evidence="10 11">NCTC11865</strain>
    </source>
</reference>
<evidence type="ECO:0000256" key="8">
    <source>
        <dbReference type="ARBA" id="ARBA00035655"/>
    </source>
</evidence>
<feature type="transmembrane region" description="Helical" evidence="9">
    <location>
        <begin position="69"/>
        <end position="90"/>
    </location>
</feature>
<feature type="transmembrane region" description="Helical" evidence="9">
    <location>
        <begin position="197"/>
        <end position="214"/>
    </location>
</feature>
<comment type="similarity">
    <text evidence="8">Belongs to the TsuA/YedE (TC 9.B.102) family.</text>
</comment>
<name>A0A239W9B0_9ACTN</name>